<dbReference type="EMBL" id="NAEP01000046">
    <property type="protein sequence ID" value="PDQ34722.1"/>
    <property type="molecule type" value="Genomic_DNA"/>
</dbReference>
<evidence type="ECO:0000313" key="1">
    <source>
        <dbReference type="EMBL" id="PDQ34722.1"/>
    </source>
</evidence>
<evidence type="ECO:0000313" key="2">
    <source>
        <dbReference type="Proteomes" id="UP000219994"/>
    </source>
</evidence>
<protein>
    <submittedName>
        <fullName evidence="1">Uncharacterized protein</fullName>
    </submittedName>
</protein>
<name>A0A2A6FPB2_9MICO</name>
<sequence>MSVIETTLLSRPPAIHSFASTWLSPAREENFALPTVSNFHGYLQVAWGPSGIQNWVVPPSGYPTPTGILYRLDGTVPTRVEPEGTRYRWFPWKVERSHPVVDTTTIFHASDSAVTEQLTFRESGRFGLVFGGLARTWSFTDYWNLPPEDVPQLNISWDGEAVLVSDTKTFGVARVFPHVAPSAVRAYRRMDSFLSGSPADKRGRFVVLEFEVADGDEVSWTAVQGAASTVTPRTIPSSGQSQWSEVWDAAFTANNAHFSGHLPALDFGDERLNRLYYMSVLSCLMSRRLAPELSDRSRFATGGQAIWSGEIQALSRAYTWGGSEGAPTTSFLWEVQLQAALLARLDPDILRTQLEGFFRADMGAHWGIDVLTGRGVGMRYGVNDGAIITACADYLRITKDVAWLDSLVGANTVREHLLRHLGQFEKLAAGQSLSDFGHSENILECVSTYEHRIASFNAMAAWCYRFAAANLDPERAPEYLHRAEKIETAVHDLLHPDGYFMCDTPTGRRPVRTCLDFIYVGRFMADYLSDHDKSAMLQFFTRELETADWMRALSLHDGDAFTTKLPYFQTYRADHQACGSYDGWPGWSAQVRLRFGDTQATLEWLRRISETTWEGPFGQAHWTGITEAEGQQAATKSSFFNGNCYLEACGVTLATTLLEEIAGL</sequence>
<gene>
    <name evidence="1" type="ORF">B5766_09670</name>
</gene>
<dbReference type="GO" id="GO:0005975">
    <property type="term" value="P:carbohydrate metabolic process"/>
    <property type="evidence" value="ECO:0007669"/>
    <property type="project" value="InterPro"/>
</dbReference>
<proteinExistence type="predicted"/>
<dbReference type="Proteomes" id="UP000219994">
    <property type="component" value="Unassembled WGS sequence"/>
</dbReference>
<comment type="caution">
    <text evidence="1">The sequence shown here is derived from an EMBL/GenBank/DDBJ whole genome shotgun (WGS) entry which is preliminary data.</text>
</comment>
<organism evidence="1 2">
    <name type="scientific">Candidatus Lumbricidiphila eiseniae</name>
    <dbReference type="NCBI Taxonomy" id="1969409"/>
    <lineage>
        <taxon>Bacteria</taxon>
        <taxon>Bacillati</taxon>
        <taxon>Actinomycetota</taxon>
        <taxon>Actinomycetes</taxon>
        <taxon>Micrococcales</taxon>
        <taxon>Microbacteriaceae</taxon>
        <taxon>Candidatus Lumbricidiphila</taxon>
    </lineage>
</organism>
<dbReference type="AlphaFoldDB" id="A0A2A6FPB2"/>
<reference evidence="2" key="1">
    <citation type="submission" date="2017-03" db="EMBL/GenBank/DDBJ databases">
        <authorList>
            <person name="Lund M.B."/>
        </authorList>
    </citation>
    <scope>NUCLEOTIDE SEQUENCE [LARGE SCALE GENOMIC DNA]</scope>
</reference>
<dbReference type="SUPFAM" id="SSF48208">
    <property type="entry name" value="Six-hairpin glycosidases"/>
    <property type="match status" value="1"/>
</dbReference>
<accession>A0A2A6FPB2</accession>
<dbReference type="InterPro" id="IPR008928">
    <property type="entry name" value="6-hairpin_glycosidase_sf"/>
</dbReference>